<dbReference type="Gene3D" id="3.40.720.10">
    <property type="entry name" value="Alkaline Phosphatase, subunit A"/>
    <property type="match status" value="1"/>
</dbReference>
<dbReference type="PROSITE" id="PS00523">
    <property type="entry name" value="SULFATASE_1"/>
    <property type="match status" value="1"/>
</dbReference>
<proteinExistence type="inferred from homology"/>
<feature type="chain" id="PRO_5046353715" evidence="5">
    <location>
        <begin position="32"/>
        <end position="763"/>
    </location>
</feature>
<comment type="similarity">
    <text evidence="1">Belongs to the sulfatase family.</text>
</comment>
<reference evidence="7 8" key="1">
    <citation type="submission" date="2023-09" db="EMBL/GenBank/DDBJ databases">
        <authorList>
            <person name="Rey-Velasco X."/>
        </authorList>
    </citation>
    <scope>NUCLEOTIDE SEQUENCE [LARGE SCALE GENOMIC DNA]</scope>
    <source>
        <strain evidence="7 8">F390</strain>
    </source>
</reference>
<evidence type="ECO:0000259" key="6">
    <source>
        <dbReference type="Pfam" id="PF00884"/>
    </source>
</evidence>
<keyword evidence="3 7" id="KW-0378">Hydrolase</keyword>
<dbReference type="Gene3D" id="3.30.1120.10">
    <property type="match status" value="1"/>
</dbReference>
<organism evidence="7 8">
    <name type="scientific">Croceicoccus esteveae</name>
    <dbReference type="NCBI Taxonomy" id="3075597"/>
    <lineage>
        <taxon>Bacteria</taxon>
        <taxon>Pseudomonadati</taxon>
        <taxon>Pseudomonadota</taxon>
        <taxon>Alphaproteobacteria</taxon>
        <taxon>Sphingomonadales</taxon>
        <taxon>Erythrobacteraceae</taxon>
        <taxon>Croceicoccus</taxon>
    </lineage>
</organism>
<dbReference type="InterPro" id="IPR050738">
    <property type="entry name" value="Sulfatase"/>
</dbReference>
<dbReference type="EC" id="3.1.6.-" evidence="7"/>
<accession>A0ABU2ZKY4</accession>
<evidence type="ECO:0000256" key="1">
    <source>
        <dbReference type="ARBA" id="ARBA00008779"/>
    </source>
</evidence>
<evidence type="ECO:0000256" key="2">
    <source>
        <dbReference type="ARBA" id="ARBA00022723"/>
    </source>
</evidence>
<sequence>MKQGKFFSGWLKRPAILIAGGASLLSSMVWAQDPAAETGSAALPKGAPNIVVILLDDVGFGSAGTFGGLAPTPNLDALAADGLSYTNFHTAGICSPTRASLLTGRNPHRTGIGAVMNSADDRPGYSGIIKDSTASIAAILKQYGYATAAFGKWHQTPDHELSQAGPFDRWPSGRGFEHFYGFQGGETDQFHPTLYRGTEPVDASLTHDYHFTNDMTAQSVAWFRNQRTMQPDRPFFLYYATGAVHAPIQVPQSYTDAFAGQFDEGWDVLRERIFARQKELGLFPADAELPTRPAEIPAWDSLSVEERTFAARLMEAYAGFVTHTDAQIGQLIEALKQSGEYENTIIFFVGGDNGASLEGGIEGSLNYLAGLIGLPEPDAGRLARIGDIGGPDAHTHVNTGWAWANNAPYQWGKAMPAWLGAIRNPLVVTWPARMADEARGTRRDQFGHVNDIAPTILDVLNLSLPDSIDGVAQQPFDGTSLLYSFADADAEERHDTQYFEVFGSRAIYHDGWFAAADHGRLPWTPPSPTPTSLEDDIWRLYNLDKDPTQTNDLAAQRPDKLAEMQALFMQQAAANDVLPLRGQVVVNRGIETIAGDRTTMTYGPATRGVPENGPPAMSNRSWQIDADLHSDGNATGVLGAVGGVSAGWSLWIDAAGHPNFTYALFDLQTLTLRSDQALAAGDRNVSVQFDYDGPGYAKGGKLTLLVDGVAAASGTLLATTPGLFTIDETFDVGLDRGSPVADYPVFNPFTGGHIEGFRITLIE</sequence>
<keyword evidence="8" id="KW-1185">Reference proteome</keyword>
<dbReference type="GO" id="GO:0016787">
    <property type="term" value="F:hydrolase activity"/>
    <property type="evidence" value="ECO:0007669"/>
    <property type="project" value="UniProtKB-KW"/>
</dbReference>
<evidence type="ECO:0000313" key="8">
    <source>
        <dbReference type="Proteomes" id="UP001259803"/>
    </source>
</evidence>
<dbReference type="SUPFAM" id="SSF53649">
    <property type="entry name" value="Alkaline phosphatase-like"/>
    <property type="match status" value="1"/>
</dbReference>
<evidence type="ECO:0000256" key="5">
    <source>
        <dbReference type="SAM" id="SignalP"/>
    </source>
</evidence>
<dbReference type="Proteomes" id="UP001259803">
    <property type="component" value="Unassembled WGS sequence"/>
</dbReference>
<feature type="domain" description="Sulfatase N-terminal" evidence="6">
    <location>
        <begin position="48"/>
        <end position="461"/>
    </location>
</feature>
<feature type="signal peptide" evidence="5">
    <location>
        <begin position="1"/>
        <end position="31"/>
    </location>
</feature>
<evidence type="ECO:0000313" key="7">
    <source>
        <dbReference type="EMBL" id="MDT0577050.1"/>
    </source>
</evidence>
<dbReference type="InterPro" id="IPR017850">
    <property type="entry name" value="Alkaline_phosphatase_core_sf"/>
</dbReference>
<dbReference type="RefSeq" id="WP_311341625.1">
    <property type="nucleotide sequence ID" value="NZ_JAVRHS010000016.1"/>
</dbReference>
<keyword evidence="5" id="KW-0732">Signal</keyword>
<dbReference type="PANTHER" id="PTHR42693">
    <property type="entry name" value="ARYLSULFATASE FAMILY MEMBER"/>
    <property type="match status" value="1"/>
</dbReference>
<keyword evidence="2" id="KW-0479">Metal-binding</keyword>
<dbReference type="InterPro" id="IPR024607">
    <property type="entry name" value="Sulfatase_CS"/>
</dbReference>
<evidence type="ECO:0000256" key="3">
    <source>
        <dbReference type="ARBA" id="ARBA00022801"/>
    </source>
</evidence>
<name>A0ABU2ZKY4_9SPHN</name>
<protein>
    <submittedName>
        <fullName evidence="7">Arylsulfatase</fullName>
        <ecNumber evidence="7">3.1.6.-</ecNumber>
    </submittedName>
</protein>
<dbReference type="Pfam" id="PF00884">
    <property type="entry name" value="Sulfatase"/>
    <property type="match status" value="1"/>
</dbReference>
<dbReference type="EMBL" id="JAVRHS010000016">
    <property type="protein sequence ID" value="MDT0577050.1"/>
    <property type="molecule type" value="Genomic_DNA"/>
</dbReference>
<evidence type="ECO:0000256" key="4">
    <source>
        <dbReference type="ARBA" id="ARBA00022837"/>
    </source>
</evidence>
<dbReference type="CDD" id="cd16025">
    <property type="entry name" value="PAS_like"/>
    <property type="match status" value="1"/>
</dbReference>
<dbReference type="InterPro" id="IPR000917">
    <property type="entry name" value="Sulfatase_N"/>
</dbReference>
<comment type="caution">
    <text evidence="7">The sequence shown here is derived from an EMBL/GenBank/DDBJ whole genome shotgun (WGS) entry which is preliminary data.</text>
</comment>
<keyword evidence="4" id="KW-0106">Calcium</keyword>
<gene>
    <name evidence="7" type="ORF">RM533_12815</name>
</gene>
<dbReference type="PANTHER" id="PTHR42693:SF43">
    <property type="entry name" value="BLL2667 PROTEIN"/>
    <property type="match status" value="1"/>
</dbReference>